<keyword evidence="2" id="KW-0812">Transmembrane</keyword>
<keyword evidence="2" id="KW-1133">Transmembrane helix</keyword>
<reference evidence="3 4" key="1">
    <citation type="submission" date="2020-07" db="EMBL/GenBank/DDBJ databases">
        <authorList>
            <person name="Criscuolo A."/>
        </authorList>
    </citation>
    <scope>NUCLEOTIDE SEQUENCE [LARGE SCALE GENOMIC DNA]</scope>
    <source>
        <strain evidence="3">CIP111649</strain>
    </source>
</reference>
<dbReference type="Pfam" id="PF13618">
    <property type="entry name" value="Gluconate_2-dh3"/>
    <property type="match status" value="1"/>
</dbReference>
<dbReference type="InterPro" id="IPR027056">
    <property type="entry name" value="Gluconate_2DH_su3"/>
</dbReference>
<accession>A0A6V7RPQ9</accession>
<protein>
    <submittedName>
        <fullName evidence="3">Gluconate 2-dehydrogenase subunit 3</fullName>
    </submittedName>
</protein>
<evidence type="ECO:0000256" key="1">
    <source>
        <dbReference type="SAM" id="MobiDB-lite"/>
    </source>
</evidence>
<keyword evidence="4" id="KW-1185">Reference proteome</keyword>
<dbReference type="Proteomes" id="UP000589351">
    <property type="component" value="Unassembled WGS sequence"/>
</dbReference>
<dbReference type="EMBL" id="CAJEWD010000008">
    <property type="protein sequence ID" value="CAD2079820.1"/>
    <property type="molecule type" value="Genomic_DNA"/>
</dbReference>
<dbReference type="PROSITE" id="PS51318">
    <property type="entry name" value="TAT"/>
    <property type="match status" value="1"/>
</dbReference>
<gene>
    <name evidence="3" type="ORF">JEODO184_01766</name>
</gene>
<name>A0A6V7RPQ9_9STAP</name>
<dbReference type="NCBIfam" id="TIGR01409">
    <property type="entry name" value="TAT_signal_seq"/>
    <property type="match status" value="1"/>
</dbReference>
<evidence type="ECO:0000313" key="3">
    <source>
        <dbReference type="EMBL" id="CAD2079820.1"/>
    </source>
</evidence>
<dbReference type="InterPro" id="IPR019546">
    <property type="entry name" value="TAT_signal_bac_arc"/>
</dbReference>
<organism evidence="3 4">
    <name type="scientific">Jeotgalicoccus meleagridis</name>
    <dbReference type="NCBI Taxonomy" id="2759181"/>
    <lineage>
        <taxon>Bacteria</taxon>
        <taxon>Bacillati</taxon>
        <taxon>Bacillota</taxon>
        <taxon>Bacilli</taxon>
        <taxon>Bacillales</taxon>
        <taxon>Staphylococcaceae</taxon>
        <taxon>Jeotgalicoccus</taxon>
    </lineage>
</organism>
<feature type="transmembrane region" description="Helical" evidence="2">
    <location>
        <begin position="21"/>
        <end position="41"/>
    </location>
</feature>
<feature type="region of interest" description="Disordered" evidence="1">
    <location>
        <begin position="44"/>
        <end position="71"/>
    </location>
</feature>
<dbReference type="RefSeq" id="WP_185126272.1">
    <property type="nucleotide sequence ID" value="NZ_CAJEWD010000008.1"/>
</dbReference>
<keyword evidence="2" id="KW-0472">Membrane</keyword>
<comment type="caution">
    <text evidence="3">The sequence shown here is derived from an EMBL/GenBank/DDBJ whole genome shotgun (WGS) entry which is preliminary data.</text>
</comment>
<sequence>MVNKKDDEKQFSRRDFLKTTGVATGGIIGGSLLGGLVGFNLDGSSSNTEDTSEDTASEHADSEGESGQGLSDKARVFFDNDADFATVEAAMERIFPESDAGPGAKELGCAYYLDGQLAGAYGFNAKEYMQGPYKEPLPTQGYQSNLNRRDYFMLGIKKLNEEANNQHDADFADLEDGQKDDILTAFQEGEVDLGMPAHTASSSYFFTMLRSTTLEGAYSDPIYRGNRNMAGWKMKQFPGHQMSYIQYIEDDEFHEIDPLPVYGMNH</sequence>
<dbReference type="AlphaFoldDB" id="A0A6V7RPQ9"/>
<proteinExistence type="predicted"/>
<evidence type="ECO:0000256" key="2">
    <source>
        <dbReference type="SAM" id="Phobius"/>
    </source>
</evidence>
<dbReference type="InterPro" id="IPR006311">
    <property type="entry name" value="TAT_signal"/>
</dbReference>
<evidence type="ECO:0000313" key="4">
    <source>
        <dbReference type="Proteomes" id="UP000589351"/>
    </source>
</evidence>